<dbReference type="OrthoDB" id="7433399at2"/>
<gene>
    <name evidence="2" type="ORF">SAMN05660710_01535</name>
</gene>
<dbReference type="EMBL" id="FMVT01000004">
    <property type="protein sequence ID" value="SCY41977.1"/>
    <property type="molecule type" value="Genomic_DNA"/>
</dbReference>
<dbReference type="RefSeq" id="WP_139165911.1">
    <property type="nucleotide sequence ID" value="NZ_FMVT01000004.1"/>
</dbReference>
<sequence>MMWLARALAAPILWGVLFSVVYGLHGVGCSLGWNERPVLFTDWHHLAMWSAWLLGLGLHLLLLRILPEGEGRRRRLIVMGAWIGLVSSAYTLFPVVVTSSCIPH</sequence>
<dbReference type="AlphaFoldDB" id="A0A1G5FS79"/>
<proteinExistence type="predicted"/>
<evidence type="ECO:0000313" key="3">
    <source>
        <dbReference type="Proteomes" id="UP000199502"/>
    </source>
</evidence>
<evidence type="ECO:0000256" key="1">
    <source>
        <dbReference type="SAM" id="Phobius"/>
    </source>
</evidence>
<organism evidence="2 3">
    <name type="scientific">Paracoccus tibetensis</name>
    <dbReference type="NCBI Taxonomy" id="336292"/>
    <lineage>
        <taxon>Bacteria</taxon>
        <taxon>Pseudomonadati</taxon>
        <taxon>Pseudomonadota</taxon>
        <taxon>Alphaproteobacteria</taxon>
        <taxon>Rhodobacterales</taxon>
        <taxon>Paracoccaceae</taxon>
        <taxon>Paracoccus</taxon>
    </lineage>
</organism>
<evidence type="ECO:0000313" key="2">
    <source>
        <dbReference type="EMBL" id="SCY41977.1"/>
    </source>
</evidence>
<feature type="transmembrane region" description="Helical" evidence="1">
    <location>
        <begin position="47"/>
        <end position="66"/>
    </location>
</feature>
<keyword evidence="3" id="KW-1185">Reference proteome</keyword>
<keyword evidence="1" id="KW-0472">Membrane</keyword>
<dbReference type="STRING" id="336292.SAMN05660710_01535"/>
<dbReference type="Proteomes" id="UP000199502">
    <property type="component" value="Unassembled WGS sequence"/>
</dbReference>
<accession>A0A1G5FS79</accession>
<keyword evidence="1" id="KW-1133">Transmembrane helix</keyword>
<keyword evidence="1" id="KW-0812">Transmembrane</keyword>
<feature type="transmembrane region" description="Helical" evidence="1">
    <location>
        <begin position="78"/>
        <end position="97"/>
    </location>
</feature>
<name>A0A1G5FS79_9RHOB</name>
<protein>
    <submittedName>
        <fullName evidence="2">Uncharacterized protein</fullName>
    </submittedName>
</protein>
<reference evidence="2 3" key="1">
    <citation type="submission" date="2016-10" db="EMBL/GenBank/DDBJ databases">
        <authorList>
            <person name="de Groot N.N."/>
        </authorList>
    </citation>
    <scope>NUCLEOTIDE SEQUENCE [LARGE SCALE GENOMIC DNA]</scope>
    <source>
        <strain evidence="2 3">CGMCC 1.8925</strain>
    </source>
</reference>